<keyword evidence="2" id="KW-1185">Reference proteome</keyword>
<dbReference type="Proteomes" id="UP001152320">
    <property type="component" value="Chromosome 13"/>
</dbReference>
<comment type="caution">
    <text evidence="1">The sequence shown here is derived from an EMBL/GenBank/DDBJ whole genome shotgun (WGS) entry which is preliminary data.</text>
</comment>
<proteinExistence type="predicted"/>
<evidence type="ECO:0000313" key="2">
    <source>
        <dbReference type="Proteomes" id="UP001152320"/>
    </source>
</evidence>
<reference evidence="1" key="1">
    <citation type="submission" date="2021-10" db="EMBL/GenBank/DDBJ databases">
        <title>Tropical sea cucumber genome reveals ecological adaptation and Cuvierian tubules defense mechanism.</title>
        <authorList>
            <person name="Chen T."/>
        </authorList>
    </citation>
    <scope>NUCLEOTIDE SEQUENCE</scope>
    <source>
        <strain evidence="1">Nanhai2018</strain>
        <tissue evidence="1">Muscle</tissue>
    </source>
</reference>
<name>A0A9Q1H2Z0_HOLLE</name>
<dbReference type="EMBL" id="JAIZAY010000013">
    <property type="protein sequence ID" value="KAJ8030615.1"/>
    <property type="molecule type" value="Genomic_DNA"/>
</dbReference>
<accession>A0A9Q1H2Z0</accession>
<protein>
    <submittedName>
        <fullName evidence="1">Uncharacterized protein</fullName>
    </submittedName>
</protein>
<organism evidence="1 2">
    <name type="scientific">Holothuria leucospilota</name>
    <name type="common">Black long sea cucumber</name>
    <name type="synonym">Mertensiothuria leucospilota</name>
    <dbReference type="NCBI Taxonomy" id="206669"/>
    <lineage>
        <taxon>Eukaryota</taxon>
        <taxon>Metazoa</taxon>
        <taxon>Echinodermata</taxon>
        <taxon>Eleutherozoa</taxon>
        <taxon>Echinozoa</taxon>
        <taxon>Holothuroidea</taxon>
        <taxon>Aspidochirotacea</taxon>
        <taxon>Aspidochirotida</taxon>
        <taxon>Holothuriidae</taxon>
        <taxon>Holothuria</taxon>
    </lineage>
</organism>
<dbReference type="AlphaFoldDB" id="A0A9Q1H2Z0"/>
<evidence type="ECO:0000313" key="1">
    <source>
        <dbReference type="EMBL" id="KAJ8030615.1"/>
    </source>
</evidence>
<sequence length="85" mass="9185">MKVLGPICQQEGGASLCFHLSGFTQVLKHFFLCSTTQAQCYNLGQNSLEHPCTPVPPYNVGGNNVIWRCTALVWTQHCTGGTGVS</sequence>
<gene>
    <name evidence="1" type="ORF">HOLleu_27079</name>
</gene>